<comment type="similarity">
    <text evidence="1">Belongs to the short-chain dehydrogenases/reductases (SDR) family.</text>
</comment>
<dbReference type="InterPro" id="IPR036291">
    <property type="entry name" value="NAD(P)-bd_dom_sf"/>
</dbReference>
<name>A0ABN8GCT6_9BACL</name>
<dbReference type="PRINTS" id="PR00081">
    <property type="entry name" value="GDHRDH"/>
</dbReference>
<accession>A0ABN8GCT6</accession>
<dbReference type="Pfam" id="PF13561">
    <property type="entry name" value="adh_short_C2"/>
    <property type="match status" value="1"/>
</dbReference>
<dbReference type="GO" id="GO:0004316">
    <property type="term" value="F:3-oxoacyl-[acyl-carrier-protein] reductase (NADPH) activity"/>
    <property type="evidence" value="ECO:0007669"/>
    <property type="project" value="UniProtKB-EC"/>
</dbReference>
<reference evidence="3" key="1">
    <citation type="submission" date="2022-01" db="EMBL/GenBank/DDBJ databases">
        <authorList>
            <person name="Criscuolo A."/>
        </authorList>
    </citation>
    <scope>NUCLEOTIDE SEQUENCE</scope>
    <source>
        <strain evidence="3">CIP111893</strain>
    </source>
</reference>
<sequence length="257" mass="27549">MTNTQRKIAIVTGASRSNGIGTAICKALALDGVDIFFTHWSRYDETDGSGGDRSWPDALSHELRSLGVRAEHMEADLSDTETPRLLLDRAEEALGASSILVNNATHCAPTDFRSLTATSLDQHYTVNNRGTVLLSTAFAQRFELAGLAHGRIINLVSKGPDPNNLAYIATKGLLIALTEPLSVGLAPLGITVNCVDPGPTDSGWMSEELKEFLLPSFPMGRIGLPEDAARLVAFLASEQAQWVTGQLIKSEGGFTSR</sequence>
<dbReference type="Proteomes" id="UP000838686">
    <property type="component" value="Unassembled WGS sequence"/>
</dbReference>
<dbReference type="RefSeq" id="WP_236340103.1">
    <property type="nucleotide sequence ID" value="NZ_CAKMMF010000007.1"/>
</dbReference>
<comment type="caution">
    <text evidence="3">The sequence shown here is derived from an EMBL/GenBank/DDBJ whole genome shotgun (WGS) entry which is preliminary data.</text>
</comment>
<keyword evidence="4" id="KW-1185">Reference proteome</keyword>
<evidence type="ECO:0000313" key="3">
    <source>
        <dbReference type="EMBL" id="CAH1201907.1"/>
    </source>
</evidence>
<dbReference type="SUPFAM" id="SSF51735">
    <property type="entry name" value="NAD(P)-binding Rossmann-fold domains"/>
    <property type="match status" value="1"/>
</dbReference>
<proteinExistence type="inferred from homology"/>
<dbReference type="Gene3D" id="3.40.50.720">
    <property type="entry name" value="NAD(P)-binding Rossmann-like Domain"/>
    <property type="match status" value="1"/>
</dbReference>
<dbReference type="EC" id="1.1.1.100" evidence="3"/>
<dbReference type="NCBIfam" id="NF009389">
    <property type="entry name" value="PRK12748.1"/>
    <property type="match status" value="1"/>
</dbReference>
<dbReference type="PANTHER" id="PTHR48107:SF7">
    <property type="entry name" value="RE15974P"/>
    <property type="match status" value="1"/>
</dbReference>
<keyword evidence="2 3" id="KW-0560">Oxidoreductase</keyword>
<evidence type="ECO:0000313" key="4">
    <source>
        <dbReference type="Proteomes" id="UP000838686"/>
    </source>
</evidence>
<gene>
    <name evidence="3" type="primary">fabG_5</name>
    <name evidence="3" type="ORF">PAECIP111893_01766</name>
</gene>
<evidence type="ECO:0000256" key="1">
    <source>
        <dbReference type="ARBA" id="ARBA00006484"/>
    </source>
</evidence>
<evidence type="ECO:0000256" key="2">
    <source>
        <dbReference type="ARBA" id="ARBA00023002"/>
    </source>
</evidence>
<protein>
    <submittedName>
        <fullName evidence="3">3-oxoacyl-[acyl-carrier-protein] reductase FabG</fullName>
        <ecNumber evidence="3">1.1.1.100</ecNumber>
    </submittedName>
</protein>
<dbReference type="PANTHER" id="PTHR48107">
    <property type="entry name" value="NADPH-DEPENDENT ALDEHYDE REDUCTASE-LIKE PROTEIN, CHLOROPLASTIC-RELATED"/>
    <property type="match status" value="1"/>
</dbReference>
<organism evidence="3 4">
    <name type="scientific">Paenibacillus plantiphilus</name>
    <dbReference type="NCBI Taxonomy" id="2905650"/>
    <lineage>
        <taxon>Bacteria</taxon>
        <taxon>Bacillati</taxon>
        <taxon>Bacillota</taxon>
        <taxon>Bacilli</taxon>
        <taxon>Bacillales</taxon>
        <taxon>Paenibacillaceae</taxon>
        <taxon>Paenibacillus</taxon>
    </lineage>
</organism>
<dbReference type="EMBL" id="CAKMMF010000007">
    <property type="protein sequence ID" value="CAH1201907.1"/>
    <property type="molecule type" value="Genomic_DNA"/>
</dbReference>
<dbReference type="InterPro" id="IPR002347">
    <property type="entry name" value="SDR_fam"/>
</dbReference>